<comment type="caution">
    <text evidence="2">The sequence shown here is derived from an EMBL/GenBank/DDBJ whole genome shotgun (WGS) entry which is preliminary data.</text>
</comment>
<name>A0AAJ0CXP5_9HYPO</name>
<evidence type="ECO:0000313" key="3">
    <source>
        <dbReference type="Proteomes" id="UP001251528"/>
    </source>
</evidence>
<dbReference type="EMBL" id="JASWJB010000042">
    <property type="protein sequence ID" value="KAK2606312.1"/>
    <property type="molecule type" value="Genomic_DNA"/>
</dbReference>
<evidence type="ECO:0000256" key="1">
    <source>
        <dbReference type="SAM" id="MobiDB-lite"/>
    </source>
</evidence>
<sequence length="118" mass="13784">MNSKRPALEQLPPLSSKRQREPENWPGYASTPVHRILWDLCPSMGWCTPPLHSFQLMENYGGPLWYFEPGLDERPIVTFHAIRNAIHKVNAAYSLHHFTVAYRSFRVDTRHVIRSEND</sequence>
<organism evidence="2 3">
    <name type="scientific">Conoideocrella luteorostrata</name>
    <dbReference type="NCBI Taxonomy" id="1105319"/>
    <lineage>
        <taxon>Eukaryota</taxon>
        <taxon>Fungi</taxon>
        <taxon>Dikarya</taxon>
        <taxon>Ascomycota</taxon>
        <taxon>Pezizomycotina</taxon>
        <taxon>Sordariomycetes</taxon>
        <taxon>Hypocreomycetidae</taxon>
        <taxon>Hypocreales</taxon>
        <taxon>Clavicipitaceae</taxon>
        <taxon>Conoideocrella</taxon>
    </lineage>
</organism>
<feature type="region of interest" description="Disordered" evidence="1">
    <location>
        <begin position="1"/>
        <end position="26"/>
    </location>
</feature>
<protein>
    <submittedName>
        <fullName evidence="2">Uncharacterized protein</fullName>
    </submittedName>
</protein>
<gene>
    <name evidence="2" type="ORF">QQS21_003243</name>
</gene>
<reference evidence="2" key="1">
    <citation type="submission" date="2023-06" db="EMBL/GenBank/DDBJ databases">
        <title>Conoideocrella luteorostrata (Hypocreales: Clavicipitaceae), a potential biocontrol fungus for elongate hemlock scale in United States Christmas tree production areas.</title>
        <authorList>
            <person name="Barrett H."/>
            <person name="Lovett B."/>
            <person name="Macias A.M."/>
            <person name="Stajich J.E."/>
            <person name="Kasson M.T."/>
        </authorList>
    </citation>
    <scope>NUCLEOTIDE SEQUENCE</scope>
    <source>
        <strain evidence="2">ARSEF 14590</strain>
    </source>
</reference>
<dbReference type="AlphaFoldDB" id="A0AAJ0CXP5"/>
<dbReference type="Proteomes" id="UP001251528">
    <property type="component" value="Unassembled WGS sequence"/>
</dbReference>
<accession>A0AAJ0CXP5</accession>
<proteinExistence type="predicted"/>
<keyword evidence="3" id="KW-1185">Reference proteome</keyword>
<evidence type="ECO:0000313" key="2">
    <source>
        <dbReference type="EMBL" id="KAK2606312.1"/>
    </source>
</evidence>